<dbReference type="GO" id="GO:0003919">
    <property type="term" value="F:FMN adenylyltransferase activity"/>
    <property type="evidence" value="ECO:0007669"/>
    <property type="project" value="UniProtKB-UniRule"/>
</dbReference>
<evidence type="ECO:0000259" key="16">
    <source>
        <dbReference type="SMART" id="SM00904"/>
    </source>
</evidence>
<sequence length="321" mass="36285">MHLIRGLQNLDTVRTELRAGCVLTIGNFDGIHLGHRAILDQVINLAKSQRLPSVVMIFEPLPIEYFAPQTAPVRLMNLREKLSAFKATDIDYVLVCRFNEAFANLTPMQFVESVLKEGLNVRHLVVGDDFCFGKQRQGNFEFLAEQGRCLGFEVTDVATFEVDCARVSSTRVRQALLKHDLAMAERLLGEPFHFHGRVIHGQKLGRKIGFRTLNLNPKRIQMPLEGVYAVKVSGLAEQDWPGVANIGIRPTVDGSRPSIEVHLFNWDKDVYGAHISVRIEHYIRAEMKFENLTQLTEQIECDAQEAKQFHGLTQTGSVHKN</sequence>
<dbReference type="GO" id="GO:0009231">
    <property type="term" value="P:riboflavin biosynthetic process"/>
    <property type="evidence" value="ECO:0007669"/>
    <property type="project" value="InterPro"/>
</dbReference>
<keyword evidence="6 15" id="KW-0808">Transferase</keyword>
<comment type="similarity">
    <text evidence="15">Belongs to the ribF family.</text>
</comment>
<evidence type="ECO:0000256" key="6">
    <source>
        <dbReference type="ARBA" id="ARBA00022679"/>
    </source>
</evidence>
<evidence type="ECO:0000256" key="12">
    <source>
        <dbReference type="ARBA" id="ARBA00023268"/>
    </source>
</evidence>
<keyword evidence="12" id="KW-0511">Multifunctional enzyme</keyword>
<dbReference type="InterPro" id="IPR002606">
    <property type="entry name" value="Riboflavin_kinase_bac"/>
</dbReference>
<evidence type="ECO:0000256" key="13">
    <source>
        <dbReference type="ARBA" id="ARBA00047880"/>
    </source>
</evidence>
<dbReference type="UniPathway" id="UPA00277">
    <property type="reaction ID" value="UER00407"/>
</dbReference>
<dbReference type="RefSeq" id="WP_135795200.1">
    <property type="nucleotide sequence ID" value="NZ_CP032096.1"/>
</dbReference>
<dbReference type="GO" id="GO:0005524">
    <property type="term" value="F:ATP binding"/>
    <property type="evidence" value="ECO:0007669"/>
    <property type="project" value="UniProtKB-UniRule"/>
</dbReference>
<evidence type="ECO:0000256" key="10">
    <source>
        <dbReference type="ARBA" id="ARBA00022827"/>
    </source>
</evidence>
<dbReference type="NCBIfam" id="NF004159">
    <property type="entry name" value="PRK05627.1-2"/>
    <property type="match status" value="1"/>
</dbReference>
<dbReference type="NCBIfam" id="NF004163">
    <property type="entry name" value="PRK05627.1-6"/>
    <property type="match status" value="1"/>
</dbReference>
<feature type="domain" description="Riboflavin kinase" evidence="16">
    <location>
        <begin position="187"/>
        <end position="311"/>
    </location>
</feature>
<dbReference type="InterPro" id="IPR014729">
    <property type="entry name" value="Rossmann-like_a/b/a_fold"/>
</dbReference>
<dbReference type="OrthoDB" id="9803667at2"/>
<dbReference type="Proteomes" id="UP000296201">
    <property type="component" value="Chromosome"/>
</dbReference>
<keyword evidence="7 15" id="KW-0548">Nucleotidyltransferase</keyword>
<dbReference type="InterPro" id="IPR015865">
    <property type="entry name" value="Riboflavin_kinase_bac/euk"/>
</dbReference>
<dbReference type="NCBIfam" id="TIGR00083">
    <property type="entry name" value="ribF"/>
    <property type="match status" value="1"/>
</dbReference>
<dbReference type="EMBL" id="CP032096">
    <property type="protein sequence ID" value="QBZ82494.1"/>
    <property type="molecule type" value="Genomic_DNA"/>
</dbReference>
<name>A0A4V1C8N2_9GAMM</name>
<dbReference type="PANTHER" id="PTHR22749">
    <property type="entry name" value="RIBOFLAVIN KINASE/FMN ADENYLYLTRANSFERASE"/>
    <property type="match status" value="1"/>
</dbReference>
<dbReference type="InterPro" id="IPR023465">
    <property type="entry name" value="Riboflavin_kinase_dom_sf"/>
</dbReference>
<protein>
    <recommendedName>
        <fullName evidence="15">Riboflavin biosynthesis protein</fullName>
    </recommendedName>
    <domain>
        <recommendedName>
            <fullName evidence="15">Riboflavin kinase</fullName>
            <ecNumber evidence="15">2.7.1.26</ecNumber>
        </recommendedName>
        <alternativeName>
            <fullName evidence="15">Flavokinase</fullName>
        </alternativeName>
    </domain>
    <domain>
        <recommendedName>
            <fullName evidence="15">FMN adenylyltransferase</fullName>
            <ecNumber evidence="15">2.7.7.2</ecNumber>
        </recommendedName>
        <alternativeName>
            <fullName evidence="15">FAD pyrophosphorylase</fullName>
        </alternativeName>
        <alternativeName>
            <fullName evidence="15">FAD synthase</fullName>
        </alternativeName>
    </domain>
</protein>
<organism evidence="17 18">
    <name type="scientific">Hydrogenovibrio crunogenus</name>
    <dbReference type="NCBI Taxonomy" id="39765"/>
    <lineage>
        <taxon>Bacteria</taxon>
        <taxon>Pseudomonadati</taxon>
        <taxon>Pseudomonadota</taxon>
        <taxon>Gammaproteobacteria</taxon>
        <taxon>Thiotrichales</taxon>
        <taxon>Piscirickettsiaceae</taxon>
        <taxon>Hydrogenovibrio</taxon>
    </lineage>
</organism>
<dbReference type="GO" id="GO:0008531">
    <property type="term" value="F:riboflavin kinase activity"/>
    <property type="evidence" value="ECO:0007669"/>
    <property type="project" value="UniProtKB-UniRule"/>
</dbReference>
<keyword evidence="5 15" id="KW-0288">FMN</keyword>
<dbReference type="Gene3D" id="2.40.30.30">
    <property type="entry name" value="Riboflavin kinase-like"/>
    <property type="match status" value="1"/>
</dbReference>
<comment type="pathway">
    <text evidence="2 15">Cofactor biosynthesis; FAD biosynthesis; FAD from FMN: step 1/1.</text>
</comment>
<keyword evidence="10 15" id="KW-0274">FAD</keyword>
<comment type="catalytic activity">
    <reaction evidence="13 15">
        <text>riboflavin + ATP = FMN + ADP + H(+)</text>
        <dbReference type="Rhea" id="RHEA:14357"/>
        <dbReference type="ChEBI" id="CHEBI:15378"/>
        <dbReference type="ChEBI" id="CHEBI:30616"/>
        <dbReference type="ChEBI" id="CHEBI:57986"/>
        <dbReference type="ChEBI" id="CHEBI:58210"/>
        <dbReference type="ChEBI" id="CHEBI:456216"/>
        <dbReference type="EC" id="2.7.1.26"/>
    </reaction>
</comment>
<dbReference type="Gene3D" id="3.40.50.620">
    <property type="entry name" value="HUPs"/>
    <property type="match status" value="1"/>
</dbReference>
<keyword evidence="9 15" id="KW-0418">Kinase</keyword>
<comment type="pathway">
    <text evidence="3 15">Cofactor biosynthesis; FMN biosynthesis; FMN from riboflavin (ATP route): step 1/1.</text>
</comment>
<dbReference type="Pfam" id="PF01687">
    <property type="entry name" value="Flavokinase"/>
    <property type="match status" value="1"/>
</dbReference>
<evidence type="ECO:0000313" key="18">
    <source>
        <dbReference type="Proteomes" id="UP000296201"/>
    </source>
</evidence>
<dbReference type="InterPro" id="IPR023468">
    <property type="entry name" value="Riboflavin_kinase"/>
</dbReference>
<dbReference type="GO" id="GO:0006747">
    <property type="term" value="P:FAD biosynthetic process"/>
    <property type="evidence" value="ECO:0007669"/>
    <property type="project" value="UniProtKB-UniRule"/>
</dbReference>
<keyword evidence="11 15" id="KW-0067">ATP-binding</keyword>
<evidence type="ECO:0000256" key="14">
    <source>
        <dbReference type="ARBA" id="ARBA00049494"/>
    </source>
</evidence>
<evidence type="ECO:0000313" key="17">
    <source>
        <dbReference type="EMBL" id="QBZ82494.1"/>
    </source>
</evidence>
<dbReference type="PANTHER" id="PTHR22749:SF6">
    <property type="entry name" value="RIBOFLAVIN KINASE"/>
    <property type="match status" value="1"/>
</dbReference>
<dbReference type="Pfam" id="PF06574">
    <property type="entry name" value="FAD_syn"/>
    <property type="match status" value="1"/>
</dbReference>
<evidence type="ECO:0000256" key="11">
    <source>
        <dbReference type="ARBA" id="ARBA00022840"/>
    </source>
</evidence>
<reference evidence="17 18" key="1">
    <citation type="submission" date="2018-08" db="EMBL/GenBank/DDBJ databases">
        <title>Horizontal acquisition of hydrogen conversion ability and other habitat adaptations in Hydrogenovibrio crunogenus strains.</title>
        <authorList>
            <person name="Gonnella G."/>
            <person name="Adam N."/>
            <person name="Perner M."/>
        </authorList>
    </citation>
    <scope>NUCLEOTIDE SEQUENCE [LARGE SCALE GENOMIC DNA]</scope>
    <source>
        <strain evidence="17 18">SP-41</strain>
    </source>
</reference>
<dbReference type="SUPFAM" id="SSF52374">
    <property type="entry name" value="Nucleotidylyl transferase"/>
    <property type="match status" value="1"/>
</dbReference>
<dbReference type="FunFam" id="3.40.50.620:FF:000021">
    <property type="entry name" value="Riboflavin biosynthesis protein"/>
    <property type="match status" value="1"/>
</dbReference>
<dbReference type="InterPro" id="IPR015864">
    <property type="entry name" value="FAD_synthase"/>
</dbReference>
<dbReference type="SMART" id="SM00904">
    <property type="entry name" value="Flavokinase"/>
    <property type="match status" value="1"/>
</dbReference>
<evidence type="ECO:0000256" key="15">
    <source>
        <dbReference type="PIRNR" id="PIRNR004491"/>
    </source>
</evidence>
<dbReference type="CDD" id="cd02064">
    <property type="entry name" value="FAD_synthetase_N"/>
    <property type="match status" value="1"/>
</dbReference>
<dbReference type="EC" id="2.7.7.2" evidence="15"/>
<comment type="function">
    <text evidence="1">Catalyzes the phosphorylation of riboflavin to FMN followed by the adenylation of FMN to FAD.</text>
</comment>
<keyword evidence="4 15" id="KW-0285">Flavoprotein</keyword>
<dbReference type="SUPFAM" id="SSF82114">
    <property type="entry name" value="Riboflavin kinase-like"/>
    <property type="match status" value="1"/>
</dbReference>
<keyword evidence="8 15" id="KW-0547">Nucleotide-binding</keyword>
<evidence type="ECO:0000256" key="8">
    <source>
        <dbReference type="ARBA" id="ARBA00022741"/>
    </source>
</evidence>
<evidence type="ECO:0000256" key="5">
    <source>
        <dbReference type="ARBA" id="ARBA00022643"/>
    </source>
</evidence>
<evidence type="ECO:0000256" key="1">
    <source>
        <dbReference type="ARBA" id="ARBA00002121"/>
    </source>
</evidence>
<dbReference type="GO" id="GO:0009398">
    <property type="term" value="P:FMN biosynthetic process"/>
    <property type="evidence" value="ECO:0007669"/>
    <property type="project" value="UniProtKB-UniRule"/>
</dbReference>
<dbReference type="NCBIfam" id="NF004162">
    <property type="entry name" value="PRK05627.1-5"/>
    <property type="match status" value="1"/>
</dbReference>
<proteinExistence type="inferred from homology"/>
<dbReference type="NCBIfam" id="NF004160">
    <property type="entry name" value="PRK05627.1-3"/>
    <property type="match status" value="1"/>
</dbReference>
<keyword evidence="18" id="KW-1185">Reference proteome</keyword>
<evidence type="ECO:0000256" key="9">
    <source>
        <dbReference type="ARBA" id="ARBA00022777"/>
    </source>
</evidence>
<evidence type="ECO:0000256" key="2">
    <source>
        <dbReference type="ARBA" id="ARBA00004726"/>
    </source>
</evidence>
<comment type="catalytic activity">
    <reaction evidence="14 15">
        <text>FMN + ATP + H(+) = FAD + diphosphate</text>
        <dbReference type="Rhea" id="RHEA:17237"/>
        <dbReference type="ChEBI" id="CHEBI:15378"/>
        <dbReference type="ChEBI" id="CHEBI:30616"/>
        <dbReference type="ChEBI" id="CHEBI:33019"/>
        <dbReference type="ChEBI" id="CHEBI:57692"/>
        <dbReference type="ChEBI" id="CHEBI:58210"/>
        <dbReference type="EC" id="2.7.7.2"/>
    </reaction>
</comment>
<gene>
    <name evidence="17" type="primary">ribF</name>
    <name evidence="17" type="ORF">GHNINEIG_00524</name>
</gene>
<evidence type="ECO:0000256" key="3">
    <source>
        <dbReference type="ARBA" id="ARBA00005201"/>
    </source>
</evidence>
<accession>A0A4V1C8N2</accession>
<dbReference type="PIRSF" id="PIRSF004491">
    <property type="entry name" value="FAD_Synth"/>
    <property type="match status" value="1"/>
</dbReference>
<dbReference type="AlphaFoldDB" id="A0A4V1C8N2"/>
<evidence type="ECO:0000256" key="7">
    <source>
        <dbReference type="ARBA" id="ARBA00022695"/>
    </source>
</evidence>
<dbReference type="UniPathway" id="UPA00276">
    <property type="reaction ID" value="UER00406"/>
</dbReference>
<evidence type="ECO:0000256" key="4">
    <source>
        <dbReference type="ARBA" id="ARBA00022630"/>
    </source>
</evidence>
<dbReference type="EC" id="2.7.1.26" evidence="15"/>